<protein>
    <recommendedName>
        <fullName evidence="5">HupE/UreJ family protein</fullName>
    </recommendedName>
</protein>
<proteinExistence type="predicted"/>
<keyword evidence="1" id="KW-0472">Membrane</keyword>
<evidence type="ECO:0008006" key="5">
    <source>
        <dbReference type="Google" id="ProtNLM"/>
    </source>
</evidence>
<evidence type="ECO:0000256" key="2">
    <source>
        <dbReference type="SAM" id="SignalP"/>
    </source>
</evidence>
<reference evidence="3 4" key="1">
    <citation type="submission" date="2019-09" db="EMBL/GenBank/DDBJ databases">
        <title>H2 Metabolism Revealed by Metagenomic Analysis in Subglacial Sediment of East Antarctica.</title>
        <authorList>
            <person name="Yang Z."/>
            <person name="Zhang Y."/>
            <person name="Lv Y."/>
            <person name="Yan W."/>
            <person name="Xiao X."/>
            <person name="Sun B."/>
            <person name="Ma H."/>
        </authorList>
    </citation>
    <scope>NUCLEOTIDE SEQUENCE [LARGE SCALE GENOMIC DNA]</scope>
    <source>
        <strain evidence="3">Bin2_2</strain>
    </source>
</reference>
<keyword evidence="1" id="KW-0812">Transmembrane</keyword>
<dbReference type="EMBL" id="JAAFGW010000077">
    <property type="protein sequence ID" value="NDP48067.1"/>
    <property type="molecule type" value="Genomic_DNA"/>
</dbReference>
<feature type="signal peptide" evidence="2">
    <location>
        <begin position="1"/>
        <end position="19"/>
    </location>
</feature>
<dbReference type="Proteomes" id="UP000483432">
    <property type="component" value="Unassembled WGS sequence"/>
</dbReference>
<gene>
    <name evidence="3" type="ORF">GZ085_06660</name>
</gene>
<keyword evidence="1" id="KW-1133">Transmembrane helix</keyword>
<evidence type="ECO:0000313" key="4">
    <source>
        <dbReference type="Proteomes" id="UP000483432"/>
    </source>
</evidence>
<dbReference type="AlphaFoldDB" id="A0A7C9P724"/>
<name>A0A7C9P724_9PROT</name>
<dbReference type="InterPro" id="IPR007038">
    <property type="entry name" value="HupE_UreJ"/>
</dbReference>
<evidence type="ECO:0000256" key="1">
    <source>
        <dbReference type="SAM" id="Phobius"/>
    </source>
</evidence>
<dbReference type="Pfam" id="PF04955">
    <property type="entry name" value="HupE_UreJ"/>
    <property type="match status" value="1"/>
</dbReference>
<feature type="transmembrane region" description="Helical" evidence="1">
    <location>
        <begin position="43"/>
        <end position="60"/>
    </location>
</feature>
<comment type="caution">
    <text evidence="3">The sequence shown here is derived from an EMBL/GenBank/DDBJ whole genome shotgun (WGS) entry which is preliminary data.</text>
</comment>
<sequence>MKRPVFAILPLLFSPLAHAHPGGHHAGVLDGILHLLTEPDHLAMEAIALVAAVVSARVYRRHARTHMKNKHR</sequence>
<evidence type="ECO:0000313" key="3">
    <source>
        <dbReference type="EMBL" id="NDP48067.1"/>
    </source>
</evidence>
<feature type="chain" id="PRO_5028941874" description="HupE/UreJ family protein" evidence="2">
    <location>
        <begin position="20"/>
        <end position="72"/>
    </location>
</feature>
<keyword evidence="2" id="KW-0732">Signal</keyword>
<accession>A0A7C9P724</accession>
<organism evidence="3 4">
    <name type="scientific">Sulfuriferula multivorans</name>
    <dbReference type="NCBI Taxonomy" id="1559896"/>
    <lineage>
        <taxon>Bacteria</taxon>
        <taxon>Pseudomonadati</taxon>
        <taxon>Pseudomonadota</taxon>
        <taxon>Betaproteobacteria</taxon>
        <taxon>Nitrosomonadales</taxon>
        <taxon>Sulfuricellaceae</taxon>
        <taxon>Sulfuriferula</taxon>
    </lineage>
</organism>